<organism evidence="1 2">
    <name type="scientific">Halarchaeum salinum</name>
    <dbReference type="NCBI Taxonomy" id="489912"/>
    <lineage>
        <taxon>Archaea</taxon>
        <taxon>Methanobacteriati</taxon>
        <taxon>Methanobacteriota</taxon>
        <taxon>Stenosarchaea group</taxon>
        <taxon>Halobacteria</taxon>
        <taxon>Halobacteriales</taxon>
        <taxon>Halobacteriaceae</taxon>
    </lineage>
</organism>
<keyword evidence="2" id="KW-1185">Reference proteome</keyword>
<dbReference type="EMBL" id="BAAABL010000068">
    <property type="protein sequence ID" value="GAA0308969.1"/>
    <property type="molecule type" value="Genomic_DNA"/>
</dbReference>
<name>A0AAV3SAU3_9EURY</name>
<accession>A0AAV3SAU3</accession>
<sequence length="89" mass="9724">MIGHYTTGLHVDSGPCATKGLLFGPRCHEIAVLDLPVTRSTESDDVIERMRVRWIVEVTDAIEMVNVGFAAERLGIVTAELALVSVAFR</sequence>
<protein>
    <submittedName>
        <fullName evidence="1">Uncharacterized protein</fullName>
    </submittedName>
</protein>
<dbReference type="AlphaFoldDB" id="A0AAV3SAU3"/>
<dbReference type="Proteomes" id="UP001500837">
    <property type="component" value="Unassembled WGS sequence"/>
</dbReference>
<comment type="caution">
    <text evidence="1">The sequence shown here is derived from an EMBL/GenBank/DDBJ whole genome shotgun (WGS) entry which is preliminary data.</text>
</comment>
<reference evidence="1 2" key="1">
    <citation type="journal article" date="2019" name="Int. J. Syst. Evol. Microbiol.">
        <title>The Global Catalogue of Microorganisms (GCM) 10K type strain sequencing project: providing services to taxonomists for standard genome sequencing and annotation.</title>
        <authorList>
            <consortium name="The Broad Institute Genomics Platform"/>
            <consortium name="The Broad Institute Genome Sequencing Center for Infectious Disease"/>
            <person name="Wu L."/>
            <person name="Ma J."/>
        </authorList>
    </citation>
    <scope>NUCLEOTIDE SEQUENCE [LARGE SCALE GENOMIC DNA]</scope>
    <source>
        <strain evidence="1 2">JCM 16330</strain>
    </source>
</reference>
<proteinExistence type="predicted"/>
<gene>
    <name evidence="1" type="ORF">GCM10009066_23170</name>
</gene>
<evidence type="ECO:0000313" key="1">
    <source>
        <dbReference type="EMBL" id="GAA0308969.1"/>
    </source>
</evidence>
<evidence type="ECO:0000313" key="2">
    <source>
        <dbReference type="Proteomes" id="UP001500837"/>
    </source>
</evidence>